<sequence length="63" mass="7173">MKLLLAFLCLLPLVLCASIPEGSAVDIKERFIFFSTEDWFTFPTFGTFPEVKKDLGMAQDVRK</sequence>
<evidence type="ECO:0000256" key="1">
    <source>
        <dbReference type="SAM" id="SignalP"/>
    </source>
</evidence>
<dbReference type="Proteomes" id="UP000828390">
    <property type="component" value="Unassembled WGS sequence"/>
</dbReference>
<comment type="caution">
    <text evidence="2">The sequence shown here is derived from an EMBL/GenBank/DDBJ whole genome shotgun (WGS) entry which is preliminary data.</text>
</comment>
<dbReference type="EMBL" id="JAIWYP010000003">
    <property type="protein sequence ID" value="KAH3846127.1"/>
    <property type="molecule type" value="Genomic_DNA"/>
</dbReference>
<keyword evidence="1" id="KW-0732">Signal</keyword>
<dbReference type="AlphaFoldDB" id="A0A9D4KU25"/>
<feature type="signal peptide" evidence="1">
    <location>
        <begin position="1"/>
        <end position="16"/>
    </location>
</feature>
<gene>
    <name evidence="2" type="ORF">DPMN_088422</name>
</gene>
<evidence type="ECO:0000313" key="3">
    <source>
        <dbReference type="Proteomes" id="UP000828390"/>
    </source>
</evidence>
<reference evidence="2" key="2">
    <citation type="submission" date="2020-11" db="EMBL/GenBank/DDBJ databases">
        <authorList>
            <person name="McCartney M.A."/>
            <person name="Auch B."/>
            <person name="Kono T."/>
            <person name="Mallez S."/>
            <person name="Becker A."/>
            <person name="Gohl D.M."/>
            <person name="Silverstein K.A.T."/>
            <person name="Koren S."/>
            <person name="Bechman K.B."/>
            <person name="Herman A."/>
            <person name="Abrahante J.E."/>
            <person name="Garbe J."/>
        </authorList>
    </citation>
    <scope>NUCLEOTIDE SEQUENCE</scope>
    <source>
        <strain evidence="2">Duluth1</strain>
        <tissue evidence="2">Whole animal</tissue>
    </source>
</reference>
<accession>A0A9D4KU25</accession>
<feature type="chain" id="PRO_5038890774" evidence="1">
    <location>
        <begin position="17"/>
        <end position="63"/>
    </location>
</feature>
<reference evidence="2" key="1">
    <citation type="journal article" date="2019" name="bioRxiv">
        <title>The Genome of the Zebra Mussel, Dreissena polymorpha: A Resource for Invasive Species Research.</title>
        <authorList>
            <person name="McCartney M.A."/>
            <person name="Auch B."/>
            <person name="Kono T."/>
            <person name="Mallez S."/>
            <person name="Zhang Y."/>
            <person name="Obille A."/>
            <person name="Becker A."/>
            <person name="Abrahante J.E."/>
            <person name="Garbe J."/>
            <person name="Badalamenti J.P."/>
            <person name="Herman A."/>
            <person name="Mangelson H."/>
            <person name="Liachko I."/>
            <person name="Sullivan S."/>
            <person name="Sone E.D."/>
            <person name="Koren S."/>
            <person name="Silverstein K.A.T."/>
            <person name="Beckman K.B."/>
            <person name="Gohl D.M."/>
        </authorList>
    </citation>
    <scope>NUCLEOTIDE SEQUENCE</scope>
    <source>
        <strain evidence="2">Duluth1</strain>
        <tissue evidence="2">Whole animal</tissue>
    </source>
</reference>
<keyword evidence="3" id="KW-1185">Reference proteome</keyword>
<organism evidence="2 3">
    <name type="scientific">Dreissena polymorpha</name>
    <name type="common">Zebra mussel</name>
    <name type="synonym">Mytilus polymorpha</name>
    <dbReference type="NCBI Taxonomy" id="45954"/>
    <lineage>
        <taxon>Eukaryota</taxon>
        <taxon>Metazoa</taxon>
        <taxon>Spiralia</taxon>
        <taxon>Lophotrochozoa</taxon>
        <taxon>Mollusca</taxon>
        <taxon>Bivalvia</taxon>
        <taxon>Autobranchia</taxon>
        <taxon>Heteroconchia</taxon>
        <taxon>Euheterodonta</taxon>
        <taxon>Imparidentia</taxon>
        <taxon>Neoheterodontei</taxon>
        <taxon>Myida</taxon>
        <taxon>Dreissenoidea</taxon>
        <taxon>Dreissenidae</taxon>
        <taxon>Dreissena</taxon>
    </lineage>
</organism>
<protein>
    <submittedName>
        <fullName evidence="2">Uncharacterized protein</fullName>
    </submittedName>
</protein>
<proteinExistence type="predicted"/>
<evidence type="ECO:0000313" key="2">
    <source>
        <dbReference type="EMBL" id="KAH3846127.1"/>
    </source>
</evidence>
<name>A0A9D4KU25_DREPO</name>